<evidence type="ECO:0000256" key="5">
    <source>
        <dbReference type="SAM" id="MobiDB-lite"/>
    </source>
</evidence>
<dbReference type="OrthoDB" id="28322at2759"/>
<dbReference type="Pfam" id="PF12999">
    <property type="entry name" value="PRKCSH-like"/>
    <property type="match status" value="1"/>
</dbReference>
<dbReference type="EMBL" id="SEOQ01000620">
    <property type="protein sequence ID" value="TFY59433.1"/>
    <property type="molecule type" value="Genomic_DNA"/>
</dbReference>
<evidence type="ECO:0000256" key="3">
    <source>
        <dbReference type="ARBA" id="ARBA00022824"/>
    </source>
</evidence>
<dbReference type="GO" id="GO:0006491">
    <property type="term" value="P:N-glycan processing"/>
    <property type="evidence" value="ECO:0007669"/>
    <property type="project" value="TreeGrafter"/>
</dbReference>
<evidence type="ECO:0000256" key="2">
    <source>
        <dbReference type="ARBA" id="ARBA00022729"/>
    </source>
</evidence>
<evidence type="ECO:0000259" key="6">
    <source>
        <dbReference type="PROSITE" id="PS51914"/>
    </source>
</evidence>
<dbReference type="InterPro" id="IPR044865">
    <property type="entry name" value="MRH_dom"/>
</dbReference>
<keyword evidence="2" id="KW-0732">Signal</keyword>
<comment type="caution">
    <text evidence="7">The sequence shown here is derived from an EMBL/GenBank/DDBJ whole genome shotgun (WGS) entry which is preliminary data.</text>
</comment>
<proteinExistence type="predicted"/>
<dbReference type="Pfam" id="PF13015">
    <property type="entry name" value="PRKCSH_1"/>
    <property type="match status" value="1"/>
</dbReference>
<evidence type="ECO:0000256" key="1">
    <source>
        <dbReference type="ARBA" id="ARBA00022387"/>
    </source>
</evidence>
<evidence type="ECO:0000313" key="7">
    <source>
        <dbReference type="EMBL" id="TFY59433.1"/>
    </source>
</evidence>
<dbReference type="SUPFAM" id="SSF50911">
    <property type="entry name" value="Mannose 6-phosphate receptor domain"/>
    <property type="match status" value="1"/>
</dbReference>
<feature type="compositionally biased region" description="Basic and acidic residues" evidence="5">
    <location>
        <begin position="128"/>
        <end position="141"/>
    </location>
</feature>
<keyword evidence="3" id="KW-0256">Endoplasmic reticulum</keyword>
<name>A0A4Y9YCG8_9AGAM</name>
<sequence>MIIPEDEKLKLKDGYNAPACRELPPPYVAPPHAQSSSSTIAGPSSAPATYTPPTPAQYEHTAGPPPPPTLSPANYVYKGKFNSSIDAQVLVDLALPFVPREGKQGNWFTQMLLGSVERREEKRAFKDKHMMHKEQQREQMVGRRGAGPRGAAGEEDGGRAELAGAREQTNASPAAPRPPRRLNPTRPRKGRSDHGVAPEAQHLFYESDSAQMWTCLDGSKQIPLKAVNNGYCDCPDGTDEPGTGACLDSMQECCDGSGKHSEVCSTKCIESGETRRKKQEAERKVRKKGFEIRSTYIASAKHFKDMLKSMIADWQNMITVREEDAARLKRSSSCFSCIRLSLIIYADIVTIMETTEDLLALLAAVLGHRRQPFELFFNPTVKPASDDDPGTLRFPFQFRFTINPLLNSTQTMLDDLFNTTRFGKQGEWVDLRYTRLTKDVGDYTYRVYLFGEATRTSNDSGEMLSLGKFASWNPGASVTEGSSEYYKGQMYTNGTQCWNGAFRSVQLKFECGLENAILTVEEPEECKYLFTGTSPAVCFALEEDEAGKGL</sequence>
<keyword evidence="4" id="KW-1015">Disulfide bond</keyword>
<protein>
    <recommendedName>
        <fullName evidence="1">Glucosidase 2 subunit beta</fullName>
    </recommendedName>
</protein>
<dbReference type="PANTHER" id="PTHR12630">
    <property type="entry name" value="N-LINKED OLIGOSACCHARIDE PROCESSING"/>
    <property type="match status" value="1"/>
</dbReference>
<feature type="region of interest" description="Disordered" evidence="5">
    <location>
        <begin position="1"/>
        <end position="71"/>
    </location>
</feature>
<organism evidence="7 8">
    <name type="scientific">Dentipellis fragilis</name>
    <dbReference type="NCBI Taxonomy" id="205917"/>
    <lineage>
        <taxon>Eukaryota</taxon>
        <taxon>Fungi</taxon>
        <taxon>Dikarya</taxon>
        <taxon>Basidiomycota</taxon>
        <taxon>Agaricomycotina</taxon>
        <taxon>Agaricomycetes</taxon>
        <taxon>Russulales</taxon>
        <taxon>Hericiaceae</taxon>
        <taxon>Dentipellis</taxon>
    </lineage>
</organism>
<feature type="compositionally biased region" description="Low complexity" evidence="5">
    <location>
        <begin position="160"/>
        <end position="174"/>
    </location>
</feature>
<dbReference type="GO" id="GO:0017177">
    <property type="term" value="C:glucosidase II complex"/>
    <property type="evidence" value="ECO:0007669"/>
    <property type="project" value="TreeGrafter"/>
</dbReference>
<feature type="compositionally biased region" description="Basic and acidic residues" evidence="5">
    <location>
        <begin position="1"/>
        <end position="13"/>
    </location>
</feature>
<dbReference type="InterPro" id="IPR028146">
    <property type="entry name" value="PRKCSH_N"/>
</dbReference>
<dbReference type="InterPro" id="IPR009011">
    <property type="entry name" value="Man6P_isomerase_rcpt-bd_dom_sf"/>
</dbReference>
<dbReference type="STRING" id="205917.A0A4Y9YCG8"/>
<dbReference type="Proteomes" id="UP000298327">
    <property type="component" value="Unassembled WGS sequence"/>
</dbReference>
<dbReference type="InterPro" id="IPR036607">
    <property type="entry name" value="PRKCSH"/>
</dbReference>
<dbReference type="AlphaFoldDB" id="A0A4Y9YCG8"/>
<feature type="region of interest" description="Disordered" evidence="5">
    <location>
        <begin position="128"/>
        <end position="196"/>
    </location>
</feature>
<feature type="domain" description="MRH" evidence="6">
    <location>
        <begin position="414"/>
        <end position="540"/>
    </location>
</feature>
<dbReference type="InterPro" id="IPR039794">
    <property type="entry name" value="Gtb1-like"/>
</dbReference>
<evidence type="ECO:0000313" key="8">
    <source>
        <dbReference type="Proteomes" id="UP000298327"/>
    </source>
</evidence>
<dbReference type="Gene3D" id="2.70.130.10">
    <property type="entry name" value="Mannose-6-phosphate receptor binding domain"/>
    <property type="match status" value="1"/>
</dbReference>
<dbReference type="PANTHER" id="PTHR12630:SF1">
    <property type="entry name" value="GLUCOSIDASE 2 SUBUNIT BETA"/>
    <property type="match status" value="1"/>
</dbReference>
<accession>A0A4Y9YCG8</accession>
<dbReference type="PROSITE" id="PS51914">
    <property type="entry name" value="MRH"/>
    <property type="match status" value="1"/>
</dbReference>
<evidence type="ECO:0000256" key="4">
    <source>
        <dbReference type="ARBA" id="ARBA00023157"/>
    </source>
</evidence>
<feature type="compositionally biased region" description="Low complexity" evidence="5">
    <location>
        <begin position="33"/>
        <end position="49"/>
    </location>
</feature>
<keyword evidence="8" id="KW-1185">Reference proteome</keyword>
<reference evidence="7 8" key="1">
    <citation type="submission" date="2019-02" db="EMBL/GenBank/DDBJ databases">
        <title>Genome sequencing of the rare red list fungi Dentipellis fragilis.</title>
        <authorList>
            <person name="Buettner E."/>
            <person name="Kellner H."/>
        </authorList>
    </citation>
    <scope>NUCLEOTIDE SEQUENCE [LARGE SCALE GENOMIC DNA]</scope>
    <source>
        <strain evidence="7 8">DSM 105465</strain>
    </source>
</reference>
<gene>
    <name evidence="7" type="ORF">EVG20_g7791</name>
</gene>